<dbReference type="Pfam" id="PF07690">
    <property type="entry name" value="MFS_1"/>
    <property type="match status" value="1"/>
</dbReference>
<dbReference type="Proteomes" id="UP000256485">
    <property type="component" value="Unassembled WGS sequence"/>
</dbReference>
<evidence type="ECO:0000313" key="9">
    <source>
        <dbReference type="Proteomes" id="UP000256485"/>
    </source>
</evidence>
<feature type="transmembrane region" description="Helical" evidence="6">
    <location>
        <begin position="292"/>
        <end position="310"/>
    </location>
</feature>
<feature type="transmembrane region" description="Helical" evidence="6">
    <location>
        <begin position="355"/>
        <end position="376"/>
    </location>
</feature>
<dbReference type="GO" id="GO:0005886">
    <property type="term" value="C:plasma membrane"/>
    <property type="evidence" value="ECO:0007669"/>
    <property type="project" value="UniProtKB-SubCell"/>
</dbReference>
<feature type="transmembrane region" description="Helical" evidence="6">
    <location>
        <begin position="70"/>
        <end position="88"/>
    </location>
</feature>
<comment type="caution">
    <text evidence="8">The sequence shown here is derived from an EMBL/GenBank/DDBJ whole genome shotgun (WGS) entry which is preliminary data.</text>
</comment>
<sequence length="406" mass="40490">MYRSLLVLALGTFAVGTDSFVVAGVLPEAAAALGVPIGTAGWLITAYAFAYAVGAPVMATVTAGWPTRTVFATGFAAFVIGNMATAAAQDVGLAVTARALAGLGGAIVTPTAVATAAALATDATRGRALATVMGGLSAATALGAPLGTFVGALTGDWRATMGFVSLLGIAAGVGIVVLLPATPRPPAVPLVTRLAPVADGRVGLTLATTLFVYTGLYTVYSFISQSLDRATGGSGAVLAGLLVVWGVASTAGTLVSGGLVDRYGNRRVINTAIAVAAVNFFLLPWTSATLPGAMAALVVWGLTGWGLLAPQTHRLVTVRPSAAPLLSGLASATVYVAVSASGVTGQLGLALVGPYRLGVVGAVLIVLGLVTAEAAHRLISRRTIPRPAPTVDPTLLPADDTTRGER</sequence>
<feature type="transmembrane region" description="Helical" evidence="6">
    <location>
        <begin position="159"/>
        <end position="181"/>
    </location>
</feature>
<feature type="transmembrane region" description="Helical" evidence="6">
    <location>
        <begin position="235"/>
        <end position="256"/>
    </location>
</feature>
<keyword evidence="2" id="KW-1003">Cell membrane</keyword>
<feature type="transmembrane region" description="Helical" evidence="6">
    <location>
        <begin position="100"/>
        <end position="121"/>
    </location>
</feature>
<feature type="transmembrane region" description="Helical" evidence="6">
    <location>
        <begin position="128"/>
        <end position="153"/>
    </location>
</feature>
<feature type="transmembrane region" description="Helical" evidence="6">
    <location>
        <begin position="322"/>
        <end position="343"/>
    </location>
</feature>
<keyword evidence="5 6" id="KW-0472">Membrane</keyword>
<dbReference type="EMBL" id="QTUC01000001">
    <property type="protein sequence ID" value="REF38278.1"/>
    <property type="molecule type" value="Genomic_DNA"/>
</dbReference>
<organism evidence="8 9">
    <name type="scientific">Thermasporomyces composti</name>
    <dbReference type="NCBI Taxonomy" id="696763"/>
    <lineage>
        <taxon>Bacteria</taxon>
        <taxon>Bacillati</taxon>
        <taxon>Actinomycetota</taxon>
        <taxon>Actinomycetes</taxon>
        <taxon>Propionibacteriales</taxon>
        <taxon>Nocardioidaceae</taxon>
        <taxon>Thermasporomyces</taxon>
    </lineage>
</organism>
<feature type="transmembrane region" description="Helical" evidence="6">
    <location>
        <begin position="268"/>
        <end position="286"/>
    </location>
</feature>
<gene>
    <name evidence="8" type="ORF">DFJ64_3753</name>
</gene>
<keyword evidence="3 6" id="KW-0812">Transmembrane</keyword>
<dbReference type="InterPro" id="IPR011701">
    <property type="entry name" value="MFS"/>
</dbReference>
<evidence type="ECO:0000256" key="5">
    <source>
        <dbReference type="ARBA" id="ARBA00023136"/>
    </source>
</evidence>
<dbReference type="Gene3D" id="1.20.1250.20">
    <property type="entry name" value="MFS general substrate transporter like domains"/>
    <property type="match status" value="1"/>
</dbReference>
<evidence type="ECO:0000256" key="1">
    <source>
        <dbReference type="ARBA" id="ARBA00004651"/>
    </source>
</evidence>
<dbReference type="RefSeq" id="WP_115851597.1">
    <property type="nucleotide sequence ID" value="NZ_QTUC01000001.1"/>
</dbReference>
<dbReference type="AlphaFoldDB" id="A0A3D9V919"/>
<dbReference type="CDD" id="cd17324">
    <property type="entry name" value="MFS_NepI_like"/>
    <property type="match status" value="1"/>
</dbReference>
<dbReference type="SUPFAM" id="SSF103473">
    <property type="entry name" value="MFS general substrate transporter"/>
    <property type="match status" value="1"/>
</dbReference>
<keyword evidence="4 6" id="KW-1133">Transmembrane helix</keyword>
<dbReference type="InterPro" id="IPR020846">
    <property type="entry name" value="MFS_dom"/>
</dbReference>
<evidence type="ECO:0000313" key="8">
    <source>
        <dbReference type="EMBL" id="REF38278.1"/>
    </source>
</evidence>
<dbReference type="PROSITE" id="PS50850">
    <property type="entry name" value="MFS"/>
    <property type="match status" value="1"/>
</dbReference>
<feature type="transmembrane region" description="Helical" evidence="6">
    <location>
        <begin position="202"/>
        <end position="223"/>
    </location>
</feature>
<name>A0A3D9V919_THECX</name>
<feature type="transmembrane region" description="Helical" evidence="6">
    <location>
        <begin position="39"/>
        <end position="58"/>
    </location>
</feature>
<accession>A0A3D9V919</accession>
<comment type="subcellular location">
    <subcellularLocation>
        <location evidence="1">Cell membrane</location>
        <topology evidence="1">Multi-pass membrane protein</topology>
    </subcellularLocation>
</comment>
<evidence type="ECO:0000256" key="3">
    <source>
        <dbReference type="ARBA" id="ARBA00022692"/>
    </source>
</evidence>
<dbReference type="InterPro" id="IPR050189">
    <property type="entry name" value="MFS_Efflux_Transporters"/>
</dbReference>
<evidence type="ECO:0000256" key="2">
    <source>
        <dbReference type="ARBA" id="ARBA00022475"/>
    </source>
</evidence>
<dbReference type="InterPro" id="IPR036259">
    <property type="entry name" value="MFS_trans_sf"/>
</dbReference>
<evidence type="ECO:0000256" key="4">
    <source>
        <dbReference type="ARBA" id="ARBA00022989"/>
    </source>
</evidence>
<proteinExistence type="predicted"/>
<protein>
    <submittedName>
        <fullName evidence="8">Putative MFS family arabinose efflux permease</fullName>
    </submittedName>
</protein>
<dbReference type="PANTHER" id="PTHR43124">
    <property type="entry name" value="PURINE EFFLUX PUMP PBUE"/>
    <property type="match status" value="1"/>
</dbReference>
<evidence type="ECO:0000256" key="6">
    <source>
        <dbReference type="SAM" id="Phobius"/>
    </source>
</evidence>
<dbReference type="GO" id="GO:0022857">
    <property type="term" value="F:transmembrane transporter activity"/>
    <property type="evidence" value="ECO:0007669"/>
    <property type="project" value="InterPro"/>
</dbReference>
<keyword evidence="9" id="KW-1185">Reference proteome</keyword>
<dbReference type="OrthoDB" id="9814237at2"/>
<dbReference type="PANTHER" id="PTHR43124:SF10">
    <property type="entry name" value="PURINE EFFLUX PUMP PBUE"/>
    <property type="match status" value="1"/>
</dbReference>
<feature type="domain" description="Major facilitator superfamily (MFS) profile" evidence="7">
    <location>
        <begin position="4"/>
        <end position="380"/>
    </location>
</feature>
<reference evidence="8 9" key="1">
    <citation type="submission" date="2018-08" db="EMBL/GenBank/DDBJ databases">
        <title>Sequencing the genomes of 1000 actinobacteria strains.</title>
        <authorList>
            <person name="Klenk H.-P."/>
        </authorList>
    </citation>
    <scope>NUCLEOTIDE SEQUENCE [LARGE SCALE GENOMIC DNA]</scope>
    <source>
        <strain evidence="8 9">DSM 22891</strain>
    </source>
</reference>
<evidence type="ECO:0000259" key="7">
    <source>
        <dbReference type="PROSITE" id="PS50850"/>
    </source>
</evidence>